<feature type="transmembrane region" description="Helical" evidence="6">
    <location>
        <begin position="24"/>
        <end position="48"/>
    </location>
</feature>
<feature type="transmembrane region" description="Helical" evidence="6">
    <location>
        <begin position="200"/>
        <end position="222"/>
    </location>
</feature>
<keyword evidence="3 6" id="KW-0812">Transmembrane</keyword>
<name>A0A645AJG1_9ZZZZ</name>
<dbReference type="GO" id="GO:0022857">
    <property type="term" value="F:transmembrane transporter activity"/>
    <property type="evidence" value="ECO:0007669"/>
    <property type="project" value="InterPro"/>
</dbReference>
<feature type="transmembrane region" description="Helical" evidence="6">
    <location>
        <begin position="69"/>
        <end position="90"/>
    </location>
</feature>
<feature type="transmembrane region" description="Helical" evidence="6">
    <location>
        <begin position="120"/>
        <end position="145"/>
    </location>
</feature>
<reference evidence="7" key="1">
    <citation type="submission" date="2019-08" db="EMBL/GenBank/DDBJ databases">
        <authorList>
            <person name="Kucharzyk K."/>
            <person name="Murdoch R.W."/>
            <person name="Higgins S."/>
            <person name="Loffler F."/>
        </authorList>
    </citation>
    <scope>NUCLEOTIDE SEQUENCE</scope>
</reference>
<dbReference type="AlphaFoldDB" id="A0A645AJG1"/>
<comment type="subcellular location">
    <subcellularLocation>
        <location evidence="1">Cell membrane</location>
        <topology evidence="1">Multi-pass membrane protein</topology>
    </subcellularLocation>
</comment>
<sequence length="227" mass="24510">MIVLGVVLGGLMGWMIQDLKVQPFIATLMGLFFTRGMAYIISLTSVSIKDEVYKTLALTPIYLPFFPKTYIYIPTLIGPIMLLVAIYISFFTRFGRTIYAIGSNEQSAMLMGLPVRRTKILVYAFSGLCSALGGIVFSISLLAGYGQFAQGMELDAIAAVVIGGTALTGGVGNVIGTLFGVLIHGTIVSVLQFNGTLSSWWTRIGVGILTLIAIGVQSIFYIRKKRS</sequence>
<evidence type="ECO:0000256" key="2">
    <source>
        <dbReference type="ARBA" id="ARBA00022475"/>
    </source>
</evidence>
<dbReference type="PANTHER" id="PTHR32196">
    <property type="entry name" value="ABC TRANSPORTER PERMEASE PROTEIN YPHD-RELATED-RELATED"/>
    <property type="match status" value="1"/>
</dbReference>
<keyword evidence="4 6" id="KW-1133">Transmembrane helix</keyword>
<evidence type="ECO:0000256" key="4">
    <source>
        <dbReference type="ARBA" id="ARBA00022989"/>
    </source>
</evidence>
<dbReference type="PANTHER" id="PTHR32196:SF63">
    <property type="entry name" value="INNER MEMBRANE ABC TRANSPORTER PERMEASE PROTEIN YJFF"/>
    <property type="match status" value="1"/>
</dbReference>
<evidence type="ECO:0000256" key="5">
    <source>
        <dbReference type="ARBA" id="ARBA00023136"/>
    </source>
</evidence>
<comment type="caution">
    <text evidence="7">The sequence shown here is derived from an EMBL/GenBank/DDBJ whole genome shotgun (WGS) entry which is preliminary data.</text>
</comment>
<dbReference type="InterPro" id="IPR001851">
    <property type="entry name" value="ABC_transp_permease"/>
</dbReference>
<dbReference type="CDD" id="cd06579">
    <property type="entry name" value="TM_PBP1_transp_AraH_like"/>
    <property type="match status" value="1"/>
</dbReference>
<accession>A0A645AJG1</accession>
<dbReference type="GO" id="GO:0005886">
    <property type="term" value="C:plasma membrane"/>
    <property type="evidence" value="ECO:0007669"/>
    <property type="project" value="UniProtKB-SubCell"/>
</dbReference>
<dbReference type="Pfam" id="PF02653">
    <property type="entry name" value="BPD_transp_2"/>
    <property type="match status" value="1"/>
</dbReference>
<evidence type="ECO:0000256" key="3">
    <source>
        <dbReference type="ARBA" id="ARBA00022692"/>
    </source>
</evidence>
<organism evidence="7">
    <name type="scientific">bioreactor metagenome</name>
    <dbReference type="NCBI Taxonomy" id="1076179"/>
    <lineage>
        <taxon>unclassified sequences</taxon>
        <taxon>metagenomes</taxon>
        <taxon>ecological metagenomes</taxon>
    </lineage>
</organism>
<feature type="transmembrane region" description="Helical" evidence="6">
    <location>
        <begin position="157"/>
        <end position="188"/>
    </location>
</feature>
<proteinExistence type="predicted"/>
<keyword evidence="5 6" id="KW-0472">Membrane</keyword>
<evidence type="ECO:0000313" key="7">
    <source>
        <dbReference type="EMBL" id="MPM50993.1"/>
    </source>
</evidence>
<dbReference type="EMBL" id="VSSQ01013213">
    <property type="protein sequence ID" value="MPM50993.1"/>
    <property type="molecule type" value="Genomic_DNA"/>
</dbReference>
<evidence type="ECO:0000256" key="6">
    <source>
        <dbReference type="SAM" id="Phobius"/>
    </source>
</evidence>
<evidence type="ECO:0000256" key="1">
    <source>
        <dbReference type="ARBA" id="ARBA00004651"/>
    </source>
</evidence>
<protein>
    <submittedName>
        <fullName evidence="7">Inner membrane ABC transporter permease protein YjfF</fullName>
    </submittedName>
</protein>
<gene>
    <name evidence="7" type="primary">yjfF_4</name>
    <name evidence="7" type="ORF">SDC9_97739</name>
</gene>
<keyword evidence="2" id="KW-1003">Cell membrane</keyword>